<sequence>MNKIALITGATSGIGEATTIVLAKLGYNTIITGRREERLIKLKATLENEYSIKTLHLCFDIRNQEETLNAINSIPAEWQNIDILINNAGLASGTEKMDDVRWDKWQQMIDTNITGLLFLSKEIIKFMVKNQSGHIINISSIAGINVYEGGSVYCATKHAVNAITQGMRIDLLKHNIKVTSIAPGMVETEFSLVRFGGDQQKADDVYKGVTPLSAQDIAETIEFVVTRPAHVNINDILIMPTQQANAYYTNRG</sequence>
<comment type="similarity">
    <text evidence="1 3">Belongs to the short-chain dehydrogenases/reductases (SDR) family.</text>
</comment>
<dbReference type="PRINTS" id="PR00080">
    <property type="entry name" value="SDRFAMILY"/>
</dbReference>
<dbReference type="PROSITE" id="PS00061">
    <property type="entry name" value="ADH_SHORT"/>
    <property type="match status" value="1"/>
</dbReference>
<evidence type="ECO:0000313" key="4">
    <source>
        <dbReference type="EMBL" id="MCW3786222.1"/>
    </source>
</evidence>
<dbReference type="Proteomes" id="UP001209229">
    <property type="component" value="Unassembled WGS sequence"/>
</dbReference>
<reference evidence="4" key="1">
    <citation type="submission" date="2022-10" db="EMBL/GenBank/DDBJ databases">
        <authorList>
            <person name="Yu W.X."/>
        </authorList>
    </citation>
    <scope>NUCLEOTIDE SEQUENCE</scope>
    <source>
        <strain evidence="4">AAT</strain>
    </source>
</reference>
<dbReference type="InterPro" id="IPR020904">
    <property type="entry name" value="Sc_DH/Rdtase_CS"/>
</dbReference>
<dbReference type="AlphaFoldDB" id="A0AAE3M3P0"/>
<evidence type="ECO:0000256" key="2">
    <source>
        <dbReference type="ARBA" id="ARBA00023002"/>
    </source>
</evidence>
<organism evidence="4 5">
    <name type="scientific">Plebeiibacterium sediminum</name>
    <dbReference type="NCBI Taxonomy" id="2992112"/>
    <lineage>
        <taxon>Bacteria</taxon>
        <taxon>Pseudomonadati</taxon>
        <taxon>Bacteroidota</taxon>
        <taxon>Bacteroidia</taxon>
        <taxon>Marinilabiliales</taxon>
        <taxon>Marinilabiliaceae</taxon>
        <taxon>Plebeiibacterium</taxon>
    </lineage>
</organism>
<keyword evidence="2" id="KW-0560">Oxidoreductase</keyword>
<evidence type="ECO:0000313" key="5">
    <source>
        <dbReference type="Proteomes" id="UP001209229"/>
    </source>
</evidence>
<evidence type="ECO:0000256" key="1">
    <source>
        <dbReference type="ARBA" id="ARBA00006484"/>
    </source>
</evidence>
<keyword evidence="5" id="KW-1185">Reference proteome</keyword>
<dbReference type="EMBL" id="JAPDPJ010000011">
    <property type="protein sequence ID" value="MCW3786222.1"/>
    <property type="molecule type" value="Genomic_DNA"/>
</dbReference>
<dbReference type="PANTHER" id="PTHR42901:SF1">
    <property type="entry name" value="ALCOHOL DEHYDROGENASE"/>
    <property type="match status" value="1"/>
</dbReference>
<dbReference type="PRINTS" id="PR00081">
    <property type="entry name" value="GDHRDH"/>
</dbReference>
<dbReference type="FunFam" id="3.40.50.720:FF:000047">
    <property type="entry name" value="NADP-dependent L-serine/L-allo-threonine dehydrogenase"/>
    <property type="match status" value="1"/>
</dbReference>
<dbReference type="InterPro" id="IPR036291">
    <property type="entry name" value="NAD(P)-bd_dom_sf"/>
</dbReference>
<dbReference type="InterPro" id="IPR002347">
    <property type="entry name" value="SDR_fam"/>
</dbReference>
<proteinExistence type="inferred from homology"/>
<name>A0AAE3M3P0_9BACT</name>
<dbReference type="RefSeq" id="WP_301189788.1">
    <property type="nucleotide sequence ID" value="NZ_JAPDPJ010000011.1"/>
</dbReference>
<protein>
    <submittedName>
        <fullName evidence="4">SDR family NAD(P)-dependent oxidoreductase</fullName>
    </submittedName>
</protein>
<dbReference type="Gene3D" id="3.40.50.720">
    <property type="entry name" value="NAD(P)-binding Rossmann-like Domain"/>
    <property type="match status" value="1"/>
</dbReference>
<dbReference type="PANTHER" id="PTHR42901">
    <property type="entry name" value="ALCOHOL DEHYDROGENASE"/>
    <property type="match status" value="1"/>
</dbReference>
<dbReference type="Pfam" id="PF00106">
    <property type="entry name" value="adh_short"/>
    <property type="match status" value="1"/>
</dbReference>
<comment type="caution">
    <text evidence="4">The sequence shown here is derived from an EMBL/GenBank/DDBJ whole genome shotgun (WGS) entry which is preliminary data.</text>
</comment>
<dbReference type="GO" id="GO:0016616">
    <property type="term" value="F:oxidoreductase activity, acting on the CH-OH group of donors, NAD or NADP as acceptor"/>
    <property type="evidence" value="ECO:0007669"/>
    <property type="project" value="UniProtKB-ARBA"/>
</dbReference>
<evidence type="ECO:0000256" key="3">
    <source>
        <dbReference type="RuleBase" id="RU000363"/>
    </source>
</evidence>
<dbReference type="SUPFAM" id="SSF51735">
    <property type="entry name" value="NAD(P)-binding Rossmann-fold domains"/>
    <property type="match status" value="1"/>
</dbReference>
<accession>A0AAE3M3P0</accession>
<gene>
    <name evidence="4" type="ORF">OM075_07080</name>
</gene>